<comment type="cofactor">
    <cofactor evidence="4">
        <name>Zn(2+)</name>
        <dbReference type="ChEBI" id="CHEBI:29105"/>
    </cofactor>
    <text evidence="4">Binds 1 divalent metal cation per subunit.</text>
</comment>
<dbReference type="Proteomes" id="UP000586918">
    <property type="component" value="Unassembled WGS sequence"/>
</dbReference>
<dbReference type="PRINTS" id="PR01790">
    <property type="entry name" value="SMP30FAMILY"/>
</dbReference>
<dbReference type="PANTHER" id="PTHR47572:SF4">
    <property type="entry name" value="LACTONASE DRP35"/>
    <property type="match status" value="1"/>
</dbReference>
<dbReference type="InterPro" id="IPR051262">
    <property type="entry name" value="SMP-30/CGR1_Lactonase"/>
</dbReference>
<dbReference type="Gene3D" id="2.120.10.30">
    <property type="entry name" value="TolB, C-terminal domain"/>
    <property type="match status" value="1"/>
</dbReference>
<proteinExistence type="inferred from homology"/>
<dbReference type="PANTHER" id="PTHR47572">
    <property type="entry name" value="LIPOPROTEIN-RELATED"/>
    <property type="match status" value="1"/>
</dbReference>
<dbReference type="GO" id="GO:0016787">
    <property type="term" value="F:hydrolase activity"/>
    <property type="evidence" value="ECO:0007669"/>
    <property type="project" value="UniProtKB-KW"/>
</dbReference>
<name>A0A848DIT4_9PSEU</name>
<protein>
    <submittedName>
        <fullName evidence="6">SMP-30/gluconolactonase/LRE family protein</fullName>
    </submittedName>
</protein>
<gene>
    <name evidence="6" type="ORF">HF519_12880</name>
</gene>
<keyword evidence="4" id="KW-0479">Metal-binding</keyword>
<evidence type="ECO:0000256" key="1">
    <source>
        <dbReference type="ARBA" id="ARBA00008853"/>
    </source>
</evidence>
<dbReference type="InterPro" id="IPR013658">
    <property type="entry name" value="SGL"/>
</dbReference>
<feature type="active site" description="Proton donor/acceptor" evidence="3">
    <location>
        <position position="196"/>
    </location>
</feature>
<accession>A0A848DIT4</accession>
<feature type="binding site" evidence="4">
    <location>
        <position position="196"/>
    </location>
    <ligand>
        <name>a divalent metal cation</name>
        <dbReference type="ChEBI" id="CHEBI:60240"/>
    </ligand>
</feature>
<comment type="caution">
    <text evidence="6">The sequence shown here is derived from an EMBL/GenBank/DDBJ whole genome shotgun (WGS) entry which is preliminary data.</text>
</comment>
<dbReference type="AlphaFoldDB" id="A0A848DIT4"/>
<dbReference type="Pfam" id="PF08450">
    <property type="entry name" value="SGL"/>
    <property type="match status" value="1"/>
</dbReference>
<feature type="binding site" evidence="4">
    <location>
        <position position="17"/>
    </location>
    <ligand>
        <name>a divalent metal cation</name>
        <dbReference type="ChEBI" id="CHEBI:60240"/>
    </ligand>
</feature>
<keyword evidence="4" id="KW-0862">Zinc</keyword>
<feature type="binding site" evidence="4">
    <location>
        <position position="100"/>
    </location>
    <ligand>
        <name>substrate</name>
    </ligand>
</feature>
<evidence type="ECO:0000256" key="2">
    <source>
        <dbReference type="ARBA" id="ARBA00022801"/>
    </source>
</evidence>
<dbReference type="SUPFAM" id="SSF63829">
    <property type="entry name" value="Calcium-dependent phosphotriesterase"/>
    <property type="match status" value="1"/>
</dbReference>
<evidence type="ECO:0000256" key="3">
    <source>
        <dbReference type="PIRSR" id="PIRSR605511-1"/>
    </source>
</evidence>
<feature type="domain" description="SMP-30/Gluconolactonase/LRE-like region" evidence="5">
    <location>
        <begin position="17"/>
        <end position="256"/>
    </location>
</feature>
<evidence type="ECO:0000313" key="6">
    <source>
        <dbReference type="EMBL" id="NMH92449.1"/>
    </source>
</evidence>
<dbReference type="InterPro" id="IPR011042">
    <property type="entry name" value="6-blade_b-propeller_TolB-like"/>
</dbReference>
<evidence type="ECO:0000313" key="7">
    <source>
        <dbReference type="Proteomes" id="UP000586918"/>
    </source>
</evidence>
<evidence type="ECO:0000259" key="5">
    <source>
        <dbReference type="Pfam" id="PF08450"/>
    </source>
</evidence>
<keyword evidence="7" id="KW-1185">Reference proteome</keyword>
<reference evidence="6 7" key="1">
    <citation type="submission" date="2020-04" db="EMBL/GenBank/DDBJ databases">
        <authorList>
            <person name="Klaysubun C."/>
            <person name="Duangmal K."/>
            <person name="Lipun K."/>
        </authorList>
    </citation>
    <scope>NUCLEOTIDE SEQUENCE [LARGE SCALE GENOMIC DNA]</scope>
    <source>
        <strain evidence="6 7">DSM 45300</strain>
    </source>
</reference>
<comment type="similarity">
    <text evidence="1">Belongs to the SMP-30/CGR1 family.</text>
</comment>
<evidence type="ECO:0000256" key="4">
    <source>
        <dbReference type="PIRSR" id="PIRSR605511-2"/>
    </source>
</evidence>
<dbReference type="EMBL" id="JAAXKZ010000039">
    <property type="protein sequence ID" value="NMH92449.1"/>
    <property type="molecule type" value="Genomic_DNA"/>
</dbReference>
<organism evidence="6 7">
    <name type="scientific">Pseudonocardia bannensis</name>
    <dbReference type="NCBI Taxonomy" id="630973"/>
    <lineage>
        <taxon>Bacteria</taxon>
        <taxon>Bacillati</taxon>
        <taxon>Actinomycetota</taxon>
        <taxon>Actinomycetes</taxon>
        <taxon>Pseudonocardiales</taxon>
        <taxon>Pseudonocardiaceae</taxon>
        <taxon>Pseudonocardia</taxon>
    </lineage>
</organism>
<feature type="binding site" evidence="4">
    <location>
        <position position="149"/>
    </location>
    <ligand>
        <name>a divalent metal cation</name>
        <dbReference type="ChEBI" id="CHEBI:60240"/>
    </ligand>
</feature>
<dbReference type="GO" id="GO:0046872">
    <property type="term" value="F:metal ion binding"/>
    <property type="evidence" value="ECO:0007669"/>
    <property type="project" value="UniProtKB-KW"/>
</dbReference>
<dbReference type="RefSeq" id="WP_169413159.1">
    <property type="nucleotide sequence ID" value="NZ_JAAXKZ010000039.1"/>
</dbReference>
<keyword evidence="2" id="KW-0378">Hydrolase</keyword>
<sequence length="288" mass="31238">MNEYEHEAFSSGHRFLEAPRWHDGQLWVSDFFAKTVLRFAEDGSAEVVASVEGTPSGLGFLPDGRVLVVSQQDAMILEIGEGGSLTPYADYSHIATSVANEMLVSADGHVYAGNFGFLLGAEEPRPAYLAHVAPDRSVRRVDADLMFPNGTAMTPDGTLLVAETISHRITAFDLDERRHPVNPRVWAQLDDSLHPDGIALDSEGGVWFGNALTLGDDSGFYRVVEGGEITDRIPTRGTWAVACAFGGEQLNRLYMSCNTTTLDDFLAGRSSGEIRVADVKHSGVPHSQ</sequence>
<dbReference type="InterPro" id="IPR005511">
    <property type="entry name" value="SMP-30"/>
</dbReference>